<evidence type="ECO:0000256" key="1">
    <source>
        <dbReference type="ARBA" id="ARBA00010790"/>
    </source>
</evidence>
<dbReference type="InterPro" id="IPR012132">
    <property type="entry name" value="GMC_OxRdtase"/>
</dbReference>
<comment type="caution">
    <text evidence="3">The sequence shown here is derived from an EMBL/GenBank/DDBJ whole genome shotgun (WGS) entry which is preliminary data.</text>
</comment>
<dbReference type="InterPro" id="IPR036188">
    <property type="entry name" value="FAD/NAD-bd_sf"/>
</dbReference>
<accession>A0A4C1T236</accession>
<keyword evidence="4" id="KW-1185">Reference proteome</keyword>
<sequence length="285" mass="32327">MVRRRKPLDEYDFIVVEEAQLVLSLLLVYRKLRSGMFYLLKQVKMSQLALKFLQCLISLARNRLAVPDSTRKRCLFDERWQVLLAQSFGILVMPEWRNKFEETTSKYGVRYSTAHAFMRPAARRHNLHILVNTTAESGCSCYSRLPGVGHNLHNPVAYAVNFHNNADVTPLNWSVLNEYLITHGGLMSGTGLSGVTGKLVSPFADQSGVPDTQILLPENHQAGSCKMGPANDPQSVVDNELRCMALRNRVMDTSIIPQLTGQYKCTGYNDCRKRVHMIKQTWLNQ</sequence>
<dbReference type="InterPro" id="IPR007867">
    <property type="entry name" value="GMC_OxRtase_C"/>
</dbReference>
<organism evidence="3 4">
    <name type="scientific">Eumeta variegata</name>
    <name type="common">Bagworm moth</name>
    <name type="synonym">Eumeta japonica</name>
    <dbReference type="NCBI Taxonomy" id="151549"/>
    <lineage>
        <taxon>Eukaryota</taxon>
        <taxon>Metazoa</taxon>
        <taxon>Ecdysozoa</taxon>
        <taxon>Arthropoda</taxon>
        <taxon>Hexapoda</taxon>
        <taxon>Insecta</taxon>
        <taxon>Pterygota</taxon>
        <taxon>Neoptera</taxon>
        <taxon>Endopterygota</taxon>
        <taxon>Lepidoptera</taxon>
        <taxon>Glossata</taxon>
        <taxon>Ditrysia</taxon>
        <taxon>Tineoidea</taxon>
        <taxon>Psychidae</taxon>
        <taxon>Oiketicinae</taxon>
        <taxon>Eumeta</taxon>
    </lineage>
</organism>
<dbReference type="Gene3D" id="3.50.50.60">
    <property type="entry name" value="FAD/NAD(P)-binding domain"/>
    <property type="match status" value="1"/>
</dbReference>
<evidence type="ECO:0000313" key="3">
    <source>
        <dbReference type="EMBL" id="GBP08482.1"/>
    </source>
</evidence>
<gene>
    <name evidence="3" type="primary">Gld</name>
    <name evidence="3" type="ORF">EVAR_70219_1</name>
</gene>
<dbReference type="GO" id="GO:0016614">
    <property type="term" value="F:oxidoreductase activity, acting on CH-OH group of donors"/>
    <property type="evidence" value="ECO:0007669"/>
    <property type="project" value="InterPro"/>
</dbReference>
<dbReference type="AlphaFoldDB" id="A0A4C1T236"/>
<dbReference type="GO" id="GO:0050660">
    <property type="term" value="F:flavin adenine dinucleotide binding"/>
    <property type="evidence" value="ECO:0007669"/>
    <property type="project" value="InterPro"/>
</dbReference>
<dbReference type="OrthoDB" id="269227at2759"/>
<dbReference type="Pfam" id="PF05199">
    <property type="entry name" value="GMC_oxred_C"/>
    <property type="match status" value="1"/>
</dbReference>
<dbReference type="STRING" id="151549.A0A4C1T236"/>
<protein>
    <submittedName>
        <fullName evidence="3">Glucose dehydrogenase</fullName>
    </submittedName>
</protein>
<dbReference type="SUPFAM" id="SSF51905">
    <property type="entry name" value="FAD/NAD(P)-binding domain"/>
    <property type="match status" value="1"/>
</dbReference>
<dbReference type="Proteomes" id="UP000299102">
    <property type="component" value="Unassembled WGS sequence"/>
</dbReference>
<dbReference type="EMBL" id="BGZK01004352">
    <property type="protein sequence ID" value="GBP08482.1"/>
    <property type="molecule type" value="Genomic_DNA"/>
</dbReference>
<comment type="similarity">
    <text evidence="1">Belongs to the GMC oxidoreductase family.</text>
</comment>
<proteinExistence type="inferred from homology"/>
<name>A0A4C1T236_EUMVA</name>
<evidence type="ECO:0000313" key="4">
    <source>
        <dbReference type="Proteomes" id="UP000299102"/>
    </source>
</evidence>
<feature type="domain" description="Glucose-methanol-choline oxidoreductase C-terminal" evidence="2">
    <location>
        <begin position="217"/>
        <end position="261"/>
    </location>
</feature>
<reference evidence="3 4" key="1">
    <citation type="journal article" date="2019" name="Commun. Biol.">
        <title>The bagworm genome reveals a unique fibroin gene that provides high tensile strength.</title>
        <authorList>
            <person name="Kono N."/>
            <person name="Nakamura H."/>
            <person name="Ohtoshi R."/>
            <person name="Tomita M."/>
            <person name="Numata K."/>
            <person name="Arakawa K."/>
        </authorList>
    </citation>
    <scope>NUCLEOTIDE SEQUENCE [LARGE SCALE GENOMIC DNA]</scope>
</reference>
<dbReference type="PANTHER" id="PTHR11552">
    <property type="entry name" value="GLUCOSE-METHANOL-CHOLINE GMC OXIDOREDUCTASE"/>
    <property type="match status" value="1"/>
</dbReference>
<evidence type="ECO:0000259" key="2">
    <source>
        <dbReference type="Pfam" id="PF05199"/>
    </source>
</evidence>
<dbReference type="PANTHER" id="PTHR11552:SF217">
    <property type="entry name" value="GLUCOSE DEHYDROGENASE [FAD, QUINONE]"/>
    <property type="match status" value="1"/>
</dbReference>